<proteinExistence type="predicted"/>
<keyword evidence="2" id="KW-0732">Signal</keyword>
<feature type="chain" id="PRO_5036455630" description="Spider venom protein" evidence="2">
    <location>
        <begin position="21"/>
        <end position="133"/>
    </location>
</feature>
<comment type="caution">
    <text evidence="3">The sequence shown here is derived from an EMBL/GenBank/DDBJ whole genome shotgun (WGS) entry which is preliminary data.</text>
</comment>
<sequence>MFFGSVYVLLLALLAISVFAQSEENGDNDVLSVLNCIAESGDQALCDGFLDCKKYFPQSYADADVKCEEQNSPDGPGNCNKDEFFGGADSRDEINQCIEDSVPEELSDEEKEQLDNYTNCINDLGKQCSGENN</sequence>
<dbReference type="EMBL" id="BMAW01104974">
    <property type="protein sequence ID" value="GFT17231.1"/>
    <property type="molecule type" value="Genomic_DNA"/>
</dbReference>
<dbReference type="Proteomes" id="UP000887013">
    <property type="component" value="Unassembled WGS sequence"/>
</dbReference>
<evidence type="ECO:0000313" key="4">
    <source>
        <dbReference type="Proteomes" id="UP000887013"/>
    </source>
</evidence>
<dbReference type="OrthoDB" id="6424365at2759"/>
<dbReference type="AlphaFoldDB" id="A0A8X6NK60"/>
<name>A0A8X6NK60_NEPPI</name>
<feature type="region of interest" description="Disordered" evidence="1">
    <location>
        <begin position="67"/>
        <end position="87"/>
    </location>
</feature>
<feature type="signal peptide" evidence="2">
    <location>
        <begin position="1"/>
        <end position="20"/>
    </location>
</feature>
<evidence type="ECO:0000256" key="1">
    <source>
        <dbReference type="SAM" id="MobiDB-lite"/>
    </source>
</evidence>
<protein>
    <recommendedName>
        <fullName evidence="5">Spider venom protein</fullName>
    </recommendedName>
</protein>
<organism evidence="3 4">
    <name type="scientific">Nephila pilipes</name>
    <name type="common">Giant wood spider</name>
    <name type="synonym">Nephila maculata</name>
    <dbReference type="NCBI Taxonomy" id="299642"/>
    <lineage>
        <taxon>Eukaryota</taxon>
        <taxon>Metazoa</taxon>
        <taxon>Ecdysozoa</taxon>
        <taxon>Arthropoda</taxon>
        <taxon>Chelicerata</taxon>
        <taxon>Arachnida</taxon>
        <taxon>Araneae</taxon>
        <taxon>Araneomorphae</taxon>
        <taxon>Entelegynae</taxon>
        <taxon>Araneoidea</taxon>
        <taxon>Nephilidae</taxon>
        <taxon>Nephila</taxon>
    </lineage>
</organism>
<accession>A0A8X6NK60</accession>
<evidence type="ECO:0008006" key="5">
    <source>
        <dbReference type="Google" id="ProtNLM"/>
    </source>
</evidence>
<keyword evidence="4" id="KW-1185">Reference proteome</keyword>
<gene>
    <name evidence="3" type="ORF">NPIL_611561</name>
</gene>
<reference evidence="3" key="1">
    <citation type="submission" date="2020-08" db="EMBL/GenBank/DDBJ databases">
        <title>Multicomponent nature underlies the extraordinary mechanical properties of spider dragline silk.</title>
        <authorList>
            <person name="Kono N."/>
            <person name="Nakamura H."/>
            <person name="Mori M."/>
            <person name="Yoshida Y."/>
            <person name="Ohtoshi R."/>
            <person name="Malay A.D."/>
            <person name="Moran D.A.P."/>
            <person name="Tomita M."/>
            <person name="Numata K."/>
            <person name="Arakawa K."/>
        </authorList>
    </citation>
    <scope>NUCLEOTIDE SEQUENCE</scope>
</reference>
<evidence type="ECO:0000256" key="2">
    <source>
        <dbReference type="SAM" id="SignalP"/>
    </source>
</evidence>
<evidence type="ECO:0000313" key="3">
    <source>
        <dbReference type="EMBL" id="GFT17231.1"/>
    </source>
</evidence>